<dbReference type="Proteomes" id="UP000500857">
    <property type="component" value="Chromosome"/>
</dbReference>
<dbReference type="CDD" id="cd01335">
    <property type="entry name" value="Radical_SAM"/>
    <property type="match status" value="1"/>
</dbReference>
<dbReference type="InterPro" id="IPR006638">
    <property type="entry name" value="Elp3/MiaA/NifB-like_rSAM"/>
</dbReference>
<sequence length="410" mass="46129">MKLHRVCPRGAYVHIPFCRRRCFYCDFPVSVIGDRKSGENSGTIAEYVEVLIEEIEATPRSPHPLETVFFGGGTPSLLTAAQIDRLLTVLDRQFGIASDAEISAEMDPGTFDRAKLSGYARSGVNRVSLGVQAFEDDLLKLCGRSHDAEDIFTAVENIRHVGIPNFSLDLISGLPHQSLEQWRRALDRAIAISPNHLSCYDLVVEPVTPFGRFYKPGDRPLPDDDLTAQMYRLAAEMLSRAGYEHYEVSNYAKKGFQCRHNRLYWENQPYYGFGMGATSYVGDRRCSRPRTRKEYYEWVARYKASGGAIDEPPTSTEDRLLETLMLGFRLSDGVNLLEIRESFGAESVAAIVETLQVYDKNNWIEGLDRSGAIGERRSPPARVRLTDPEGFLFSNTILASLFESLTVESR</sequence>
<comment type="function">
    <text evidence="3">Probably acts as a heme chaperone, transferring heme to an unknown acceptor. Binds one molecule of heme per monomer, possibly covalently. Binds 1 [4Fe-4S] cluster. The cluster is coordinated with 3 cysteines and an exchangeable S-adenosyl-L-methionine.</text>
</comment>
<dbReference type="SMART" id="SM00729">
    <property type="entry name" value="Elp3"/>
    <property type="match status" value="1"/>
</dbReference>
<reference evidence="5 6" key="1">
    <citation type="submission" date="2020-04" db="EMBL/GenBank/DDBJ databases">
        <authorList>
            <person name="Basu S."/>
            <person name="Maruthanayagam V."/>
            <person name="Chakraborty S."/>
            <person name="Pramanik A."/>
            <person name="Mukherjee J."/>
            <person name="Brink B."/>
        </authorList>
    </citation>
    <scope>NUCLEOTIDE SEQUENCE [LARGE SCALE GENOMIC DNA]</scope>
    <source>
        <strain evidence="5 6">AP17</strain>
    </source>
</reference>
<evidence type="ECO:0000313" key="6">
    <source>
        <dbReference type="Proteomes" id="UP000500857"/>
    </source>
</evidence>
<keyword evidence="6" id="KW-1185">Reference proteome</keyword>
<dbReference type="Gene3D" id="3.30.750.200">
    <property type="match status" value="1"/>
</dbReference>
<name>A0A6H1TX80_9CYAN</name>
<keyword evidence="3" id="KW-0004">4Fe-4S</keyword>
<keyword evidence="3" id="KW-0408">Iron</keyword>
<dbReference type="AlphaFoldDB" id="A0A6H1TX80"/>
<dbReference type="SFLD" id="SFLDG01082">
    <property type="entry name" value="B12-binding_domain_containing"/>
    <property type="match status" value="1"/>
</dbReference>
<dbReference type="GO" id="GO:0006779">
    <property type="term" value="P:porphyrin-containing compound biosynthetic process"/>
    <property type="evidence" value="ECO:0007669"/>
    <property type="project" value="InterPro"/>
</dbReference>
<keyword evidence="3" id="KW-0963">Cytoplasm</keyword>
<dbReference type="Pfam" id="PF06969">
    <property type="entry name" value="HemN_C"/>
    <property type="match status" value="1"/>
</dbReference>
<accession>A0A6H1TX80</accession>
<dbReference type="SFLD" id="SFLDF00288">
    <property type="entry name" value="HemN-like__clustered_with_nucl"/>
    <property type="match status" value="1"/>
</dbReference>
<dbReference type="PANTHER" id="PTHR13932:SF5">
    <property type="entry name" value="RADICAL S-ADENOSYL METHIONINE DOMAIN-CONTAINING PROTEIN 1, MITOCHONDRIAL"/>
    <property type="match status" value="1"/>
</dbReference>
<dbReference type="InterPro" id="IPR004559">
    <property type="entry name" value="HemW-like"/>
</dbReference>
<keyword evidence="3" id="KW-0143">Chaperone</keyword>
<keyword evidence="3" id="KW-0949">S-adenosyl-L-methionine</keyword>
<evidence type="ECO:0000256" key="1">
    <source>
        <dbReference type="ARBA" id="ARBA00006100"/>
    </source>
</evidence>
<dbReference type="SUPFAM" id="SSF102114">
    <property type="entry name" value="Radical SAM enzymes"/>
    <property type="match status" value="1"/>
</dbReference>
<dbReference type="NCBIfam" id="TIGR00539">
    <property type="entry name" value="hemN_rel"/>
    <property type="match status" value="1"/>
</dbReference>
<dbReference type="GO" id="GO:0004109">
    <property type="term" value="F:coproporphyrinogen oxidase activity"/>
    <property type="evidence" value="ECO:0007669"/>
    <property type="project" value="InterPro"/>
</dbReference>
<dbReference type="RefSeq" id="WP_168569356.1">
    <property type="nucleotide sequence ID" value="NZ_CP051167.1"/>
</dbReference>
<keyword evidence="3" id="KW-0479">Metal-binding</keyword>
<evidence type="ECO:0000259" key="4">
    <source>
        <dbReference type="PROSITE" id="PS51918"/>
    </source>
</evidence>
<dbReference type="EMBL" id="CP051167">
    <property type="protein sequence ID" value="QIZ71202.1"/>
    <property type="molecule type" value="Genomic_DNA"/>
</dbReference>
<organism evidence="5 6">
    <name type="scientific">Oxynema aestuarii AP17</name>
    <dbReference type="NCBI Taxonomy" id="2064643"/>
    <lineage>
        <taxon>Bacteria</taxon>
        <taxon>Bacillati</taxon>
        <taxon>Cyanobacteriota</taxon>
        <taxon>Cyanophyceae</taxon>
        <taxon>Oscillatoriophycideae</taxon>
        <taxon>Oscillatoriales</taxon>
        <taxon>Oscillatoriaceae</taxon>
        <taxon>Oxynema</taxon>
        <taxon>Oxynema aestuarii</taxon>
    </lineage>
</organism>
<dbReference type="Pfam" id="PF04055">
    <property type="entry name" value="Radical_SAM"/>
    <property type="match status" value="1"/>
</dbReference>
<dbReference type="InterPro" id="IPR007197">
    <property type="entry name" value="rSAM"/>
</dbReference>
<dbReference type="SFLD" id="SFLDF00562">
    <property type="entry name" value="HemN-like__clustered_with_heat"/>
    <property type="match status" value="1"/>
</dbReference>
<protein>
    <recommendedName>
        <fullName evidence="2 3">Heme chaperone HemW</fullName>
    </recommendedName>
</protein>
<proteinExistence type="inferred from homology"/>
<dbReference type="PANTHER" id="PTHR13932">
    <property type="entry name" value="COPROPORPHYRINIGEN III OXIDASE"/>
    <property type="match status" value="1"/>
</dbReference>
<dbReference type="GO" id="GO:0046872">
    <property type="term" value="F:metal ion binding"/>
    <property type="evidence" value="ECO:0007669"/>
    <property type="project" value="UniProtKB-UniRule"/>
</dbReference>
<dbReference type="InterPro" id="IPR034505">
    <property type="entry name" value="Coproporphyrinogen-III_oxidase"/>
</dbReference>
<evidence type="ECO:0000313" key="5">
    <source>
        <dbReference type="EMBL" id="QIZ71202.1"/>
    </source>
</evidence>
<evidence type="ECO:0000256" key="2">
    <source>
        <dbReference type="ARBA" id="ARBA00017228"/>
    </source>
</evidence>
<evidence type="ECO:0000256" key="3">
    <source>
        <dbReference type="RuleBase" id="RU364116"/>
    </source>
</evidence>
<comment type="similarity">
    <text evidence="1">Belongs to the anaerobic coproporphyrinogen-III oxidase family. HemW subfamily.</text>
</comment>
<keyword evidence="3" id="KW-0349">Heme</keyword>
<dbReference type="PROSITE" id="PS51918">
    <property type="entry name" value="RADICAL_SAM"/>
    <property type="match status" value="1"/>
</dbReference>
<comment type="subcellular location">
    <subcellularLocation>
        <location evidence="3">Cytoplasm</location>
    </subcellularLocation>
</comment>
<dbReference type="InterPro" id="IPR058240">
    <property type="entry name" value="rSAM_sf"/>
</dbReference>
<dbReference type="GO" id="GO:0005737">
    <property type="term" value="C:cytoplasm"/>
    <property type="evidence" value="ECO:0007669"/>
    <property type="project" value="UniProtKB-SubCell"/>
</dbReference>
<keyword evidence="3" id="KW-0411">Iron-sulfur</keyword>
<dbReference type="InterPro" id="IPR010723">
    <property type="entry name" value="HemN_C"/>
</dbReference>
<gene>
    <name evidence="5" type="ORF">HCG48_11945</name>
</gene>
<dbReference type="SFLD" id="SFLDS00029">
    <property type="entry name" value="Radical_SAM"/>
    <property type="match status" value="2"/>
</dbReference>
<dbReference type="SFLD" id="SFLDG01065">
    <property type="entry name" value="anaerobic_coproporphyrinogen-I"/>
    <property type="match status" value="2"/>
</dbReference>
<dbReference type="KEGG" id="oxy:HCG48_11945"/>
<dbReference type="GO" id="GO:0051539">
    <property type="term" value="F:4 iron, 4 sulfur cluster binding"/>
    <property type="evidence" value="ECO:0007669"/>
    <property type="project" value="UniProtKB-UniRule"/>
</dbReference>
<feature type="domain" description="Radical SAM core" evidence="4">
    <location>
        <begin position="3"/>
        <end position="244"/>
    </location>
</feature>